<dbReference type="AlphaFoldDB" id="A0A8H6I782"/>
<protein>
    <submittedName>
        <fullName evidence="2">Uncharacterized protein</fullName>
    </submittedName>
</protein>
<feature type="compositionally biased region" description="Polar residues" evidence="1">
    <location>
        <begin position="766"/>
        <end position="780"/>
    </location>
</feature>
<sequence>MPSKASYTEDIWSKHSWDGASPHQRAHMKEVAPMHHSFVMVGKDVEDILEMLRDGWLLQWPVIPDLIKEGKLPPEAAEIDFELTAVQRRMVESTERLRLMALLQLLPPYTSLCYLVPMPAPPWTTEDQRKLFMSHLDSYDSAVSAGKRAIKAWWSTFETTFFAKFPMLNELVEKGLLGSHVLEEGYKLTDPEKAIYQTAIDSRCSQIKTLFRYLHRKKYGGVGAGVGGGSRGSQQSVSRAAKAFILGKKRVGKRAEIFYQLNQDWLDPMITQAMKEYTTKKANGGEVSDDEEAGGGGKGEGDDSENDEDEDDDLLRDSSIAKDNKAQALERGWNLKVRAAVIRTAFNDASEDDLRVVAEAAIQEAEKRDRELDMRRSGCGLSREVLLREEALKRVEAFMVENSRHIWNQCAMTTITIGVAPDPQNPQKLISRVVAYGKNAQHKSFSDENADFSKKFVSLFKQWSRSNVFSPEQWEEAAAKHKKQLEALGEIEPEADGRGSDLSTEPAISSDAPAAPSIEEAPQSSPPESDAPQTTPETPQVPIPVTETPQIPPAVAGASRNTPPLSGTLSSGMTVNPAPVNLSSSTPSPPQNSMPGPPPPILFPPPVNATSTALMVQGMIHGVPSPSPPSTHVTDGGPTEPVEAGIERAMRSGMGGEIAPSIGGIVQTMEMGMEAGKVTIERGDGLKQVINQEVPDASAIGVNNEPVPEDPSDVGDLLANLQTNFPGPGSKKPAASKPKPRKVPVRKAKPKKAPAAPQPPAAAEPTPTTSGLAESTTLTAVGSAMTGALANANAESVGPPSRTLRSRQKRAVSPAPVVQPAKKRAKHKGYAYVLVDADGNVVSELDDGAVASLTESGAK</sequence>
<feature type="compositionally biased region" description="Low complexity" evidence="1">
    <location>
        <begin position="726"/>
        <end position="737"/>
    </location>
</feature>
<feature type="region of interest" description="Disordered" evidence="1">
    <location>
        <begin position="697"/>
        <end position="828"/>
    </location>
</feature>
<evidence type="ECO:0000313" key="2">
    <source>
        <dbReference type="EMBL" id="KAF6758783.1"/>
    </source>
</evidence>
<reference evidence="2 3" key="1">
    <citation type="submission" date="2020-07" db="EMBL/GenBank/DDBJ databases">
        <title>Comparative genomics of pyrophilous fungi reveals a link between fire events and developmental genes.</title>
        <authorList>
            <consortium name="DOE Joint Genome Institute"/>
            <person name="Steindorff A.S."/>
            <person name="Carver A."/>
            <person name="Calhoun S."/>
            <person name="Stillman K."/>
            <person name="Liu H."/>
            <person name="Lipzen A."/>
            <person name="Pangilinan J."/>
            <person name="Labutti K."/>
            <person name="Bruns T.D."/>
            <person name="Grigoriev I.V."/>
        </authorList>
    </citation>
    <scope>NUCLEOTIDE SEQUENCE [LARGE SCALE GENOMIC DNA]</scope>
    <source>
        <strain evidence="2 3">CBS 144469</strain>
    </source>
</reference>
<feature type="region of interest" description="Disordered" evidence="1">
    <location>
        <begin position="491"/>
        <end position="603"/>
    </location>
</feature>
<feature type="region of interest" description="Disordered" evidence="1">
    <location>
        <begin position="623"/>
        <end position="642"/>
    </location>
</feature>
<evidence type="ECO:0000256" key="1">
    <source>
        <dbReference type="SAM" id="MobiDB-lite"/>
    </source>
</evidence>
<gene>
    <name evidence="2" type="ORF">DFP72DRAFT_1064302</name>
</gene>
<organism evidence="2 3">
    <name type="scientific">Ephemerocybe angulata</name>
    <dbReference type="NCBI Taxonomy" id="980116"/>
    <lineage>
        <taxon>Eukaryota</taxon>
        <taxon>Fungi</taxon>
        <taxon>Dikarya</taxon>
        <taxon>Basidiomycota</taxon>
        <taxon>Agaricomycotina</taxon>
        <taxon>Agaricomycetes</taxon>
        <taxon>Agaricomycetidae</taxon>
        <taxon>Agaricales</taxon>
        <taxon>Agaricineae</taxon>
        <taxon>Psathyrellaceae</taxon>
        <taxon>Ephemerocybe</taxon>
    </lineage>
</organism>
<feature type="compositionally biased region" description="Polar residues" evidence="1">
    <location>
        <begin position="559"/>
        <end position="574"/>
    </location>
</feature>
<name>A0A8H6I782_9AGAR</name>
<feature type="compositionally biased region" description="Basic residues" evidence="1">
    <location>
        <begin position="738"/>
        <end position="752"/>
    </location>
</feature>
<dbReference type="OrthoDB" id="3063124at2759"/>
<dbReference type="Proteomes" id="UP000521943">
    <property type="component" value="Unassembled WGS sequence"/>
</dbReference>
<keyword evidence="3" id="KW-1185">Reference proteome</keyword>
<accession>A0A8H6I782</accession>
<dbReference type="EMBL" id="JACGCI010000017">
    <property type="protein sequence ID" value="KAF6758783.1"/>
    <property type="molecule type" value="Genomic_DNA"/>
</dbReference>
<proteinExistence type="predicted"/>
<feature type="compositionally biased region" description="Pro residues" evidence="1">
    <location>
        <begin position="587"/>
        <end position="603"/>
    </location>
</feature>
<comment type="caution">
    <text evidence="2">The sequence shown here is derived from an EMBL/GenBank/DDBJ whole genome shotgun (WGS) entry which is preliminary data.</text>
</comment>
<feature type="compositionally biased region" description="Low complexity" evidence="1">
    <location>
        <begin position="505"/>
        <end position="533"/>
    </location>
</feature>
<feature type="compositionally biased region" description="Acidic residues" evidence="1">
    <location>
        <begin position="302"/>
        <end position="314"/>
    </location>
</feature>
<feature type="region of interest" description="Disordered" evidence="1">
    <location>
        <begin position="280"/>
        <end position="321"/>
    </location>
</feature>
<evidence type="ECO:0000313" key="3">
    <source>
        <dbReference type="Proteomes" id="UP000521943"/>
    </source>
</evidence>